<reference evidence="3 4" key="1">
    <citation type="journal article" date="2012" name="J. Bacteriol.">
        <title>Draft Genome Sequence of Oceaniovalibus guishaninsula JLT2003T.</title>
        <authorList>
            <person name="Tang K."/>
            <person name="Liu K."/>
            <person name="Jiao N."/>
        </authorList>
    </citation>
    <scope>NUCLEOTIDE SEQUENCE [LARGE SCALE GENOMIC DNA]</scope>
    <source>
        <strain evidence="3 4">JLT2003</strain>
    </source>
</reference>
<organism evidence="3 4">
    <name type="scientific">Oceaniovalibus guishaninsula JLT2003</name>
    <dbReference type="NCBI Taxonomy" id="1231392"/>
    <lineage>
        <taxon>Bacteria</taxon>
        <taxon>Pseudomonadati</taxon>
        <taxon>Pseudomonadota</taxon>
        <taxon>Alphaproteobacteria</taxon>
        <taxon>Rhodobacterales</taxon>
        <taxon>Roseobacteraceae</taxon>
        <taxon>Oceaniovalibus</taxon>
    </lineage>
</organism>
<dbReference type="AlphaFoldDB" id="K2GLB5"/>
<dbReference type="Proteomes" id="UP000006765">
    <property type="component" value="Unassembled WGS sequence"/>
</dbReference>
<keyword evidence="4" id="KW-1185">Reference proteome</keyword>
<dbReference type="STRING" id="1231392.OCGS_2283"/>
<sequence length="145" mass="14470">MAKSDRIGARQVLTGAVAGLAVTVCLVMLAVVVGGPMPAAPVPQASDVRVPAGSRFAGERPDLDPVAPAPDRAAGLSEVPRLPAPPDTTENPASTADRPAAVPRMTVVAPSLDAPAADAAVDPSVHRDSAPVAMPAPRQPAPLGD</sequence>
<comment type="caution">
    <text evidence="3">The sequence shown here is derived from an EMBL/GenBank/DDBJ whole genome shotgun (WGS) entry which is preliminary data.</text>
</comment>
<protein>
    <submittedName>
        <fullName evidence="3">Uncharacterized protein</fullName>
    </submittedName>
</protein>
<keyword evidence="2" id="KW-0812">Transmembrane</keyword>
<feature type="transmembrane region" description="Helical" evidence="2">
    <location>
        <begin position="12"/>
        <end position="34"/>
    </location>
</feature>
<accession>K2GLB5</accession>
<evidence type="ECO:0000313" key="3">
    <source>
        <dbReference type="EMBL" id="EKE43551.1"/>
    </source>
</evidence>
<feature type="region of interest" description="Disordered" evidence="1">
    <location>
        <begin position="54"/>
        <end position="101"/>
    </location>
</feature>
<evidence type="ECO:0000313" key="4">
    <source>
        <dbReference type="Proteomes" id="UP000006765"/>
    </source>
</evidence>
<name>K2GLB5_9RHOB</name>
<proteinExistence type="predicted"/>
<dbReference type="RefSeq" id="WP_007427435.1">
    <property type="nucleotide sequence ID" value="NZ_AMGO01000052.1"/>
</dbReference>
<feature type="region of interest" description="Disordered" evidence="1">
    <location>
        <begin position="118"/>
        <end position="145"/>
    </location>
</feature>
<keyword evidence="2" id="KW-0472">Membrane</keyword>
<evidence type="ECO:0000256" key="1">
    <source>
        <dbReference type="SAM" id="MobiDB-lite"/>
    </source>
</evidence>
<dbReference type="EMBL" id="AMGO01000052">
    <property type="protein sequence ID" value="EKE43551.1"/>
    <property type="molecule type" value="Genomic_DNA"/>
</dbReference>
<evidence type="ECO:0000256" key="2">
    <source>
        <dbReference type="SAM" id="Phobius"/>
    </source>
</evidence>
<keyword evidence="2" id="KW-1133">Transmembrane helix</keyword>
<gene>
    <name evidence="3" type="ORF">OCGS_2283</name>
</gene>